<evidence type="ECO:0000256" key="9">
    <source>
        <dbReference type="RuleBase" id="RU003814"/>
    </source>
</evidence>
<dbReference type="InterPro" id="IPR042529">
    <property type="entry name" value="IF_2B-like_C"/>
</dbReference>
<dbReference type="InterPro" id="IPR037171">
    <property type="entry name" value="NagB/RpiA_transferase-like"/>
</dbReference>
<keyword evidence="11" id="KW-1185">Reference proteome</keyword>
<dbReference type="GO" id="GO:0005851">
    <property type="term" value="C:eukaryotic translation initiation factor 2B complex"/>
    <property type="evidence" value="ECO:0007669"/>
    <property type="project" value="TreeGrafter"/>
</dbReference>
<keyword evidence="4" id="KW-0396">Initiation factor</keyword>
<dbReference type="STRING" id="100787.A0A0G4MVV5"/>
<gene>
    <name evidence="10" type="ORF">BN1708_007807</name>
</gene>
<evidence type="ECO:0000256" key="6">
    <source>
        <dbReference type="ARBA" id="ARBA00044122"/>
    </source>
</evidence>
<evidence type="ECO:0000256" key="5">
    <source>
        <dbReference type="ARBA" id="ARBA00022917"/>
    </source>
</evidence>
<reference evidence="11" key="1">
    <citation type="submission" date="2015-05" db="EMBL/GenBank/DDBJ databases">
        <authorList>
            <person name="Fogelqvist Johan"/>
        </authorList>
    </citation>
    <scope>NUCLEOTIDE SEQUENCE [LARGE SCALE GENOMIC DNA]</scope>
</reference>
<dbReference type="InterPro" id="IPR051855">
    <property type="entry name" value="eIF2B_beta_subunit"/>
</dbReference>
<dbReference type="Pfam" id="PF01008">
    <property type="entry name" value="IF-2B"/>
    <property type="match status" value="2"/>
</dbReference>
<evidence type="ECO:0000256" key="8">
    <source>
        <dbReference type="ARBA" id="ARBA00046432"/>
    </source>
</evidence>
<dbReference type="EMBL" id="CVQH01025527">
    <property type="protein sequence ID" value="CRK38486.1"/>
    <property type="molecule type" value="Genomic_DNA"/>
</dbReference>
<dbReference type="PANTHER" id="PTHR45859">
    <property type="entry name" value="TRANSLATION INITIATION FACTOR EIF-2B SUBUNIT BETA"/>
    <property type="match status" value="1"/>
</dbReference>
<dbReference type="SUPFAM" id="SSF100950">
    <property type="entry name" value="NagB/RpiA/CoA transferase-like"/>
    <property type="match status" value="2"/>
</dbReference>
<evidence type="ECO:0000256" key="2">
    <source>
        <dbReference type="ARBA" id="ARBA00007251"/>
    </source>
</evidence>
<evidence type="ECO:0000256" key="1">
    <source>
        <dbReference type="ARBA" id="ARBA00004514"/>
    </source>
</evidence>
<accession>A0A0G4MVV5</accession>
<evidence type="ECO:0000313" key="10">
    <source>
        <dbReference type="EMBL" id="CRK38486.1"/>
    </source>
</evidence>
<dbReference type="AlphaFoldDB" id="A0A0G4MVV5"/>
<keyword evidence="5" id="KW-0648">Protein biosynthesis</keyword>
<evidence type="ECO:0000256" key="7">
    <source>
        <dbReference type="ARBA" id="ARBA00044228"/>
    </source>
</evidence>
<dbReference type="GO" id="GO:0003743">
    <property type="term" value="F:translation initiation factor activity"/>
    <property type="evidence" value="ECO:0007669"/>
    <property type="project" value="UniProtKB-KW"/>
</dbReference>
<evidence type="ECO:0000256" key="3">
    <source>
        <dbReference type="ARBA" id="ARBA00022490"/>
    </source>
</evidence>
<name>A0A0G4MVV5_VERLO</name>
<dbReference type="Gene3D" id="3.40.50.10470">
    <property type="entry name" value="Translation initiation factor eif-2b, domain 2"/>
    <property type="match status" value="2"/>
</dbReference>
<comment type="similarity">
    <text evidence="2 9">Belongs to the eIF-2B alpha/beta/delta subunits family.</text>
</comment>
<evidence type="ECO:0000256" key="4">
    <source>
        <dbReference type="ARBA" id="ARBA00022540"/>
    </source>
</evidence>
<dbReference type="GO" id="GO:0005085">
    <property type="term" value="F:guanyl-nucleotide exchange factor activity"/>
    <property type="evidence" value="ECO:0007669"/>
    <property type="project" value="TreeGrafter"/>
</dbReference>
<evidence type="ECO:0000313" key="11">
    <source>
        <dbReference type="Proteomes" id="UP000044602"/>
    </source>
</evidence>
<proteinExistence type="inferred from homology"/>
<organism evidence="10 11">
    <name type="scientific">Verticillium longisporum</name>
    <name type="common">Verticillium dahliae var. longisporum</name>
    <dbReference type="NCBI Taxonomy" id="100787"/>
    <lineage>
        <taxon>Eukaryota</taxon>
        <taxon>Fungi</taxon>
        <taxon>Dikarya</taxon>
        <taxon>Ascomycota</taxon>
        <taxon>Pezizomycotina</taxon>
        <taxon>Sordariomycetes</taxon>
        <taxon>Hypocreomycetidae</taxon>
        <taxon>Glomerellales</taxon>
        <taxon>Plectosphaerellaceae</taxon>
        <taxon>Verticillium</taxon>
    </lineage>
</organism>
<comment type="subunit">
    <text evidence="8">Component of the translation initiation factor 2B (eIF2B) complex which is a heterodecamer of two sets of five different subunits: alpha, beta, gamma, delta and epsilon. Subunits alpha, beta and delta comprise a regulatory subcomplex and subunits epsilon and gamma comprise a catalytic subcomplex. Within the complex, the hexameric regulatory complex resides at the center, with the two heterodimeric catalytic subcomplexes bound on opposite sides.</text>
</comment>
<keyword evidence="3" id="KW-0963">Cytoplasm</keyword>
<comment type="subcellular location">
    <subcellularLocation>
        <location evidence="1">Cytoplasm</location>
        <location evidence="1">Cytosol</location>
    </subcellularLocation>
</comment>
<dbReference type="Proteomes" id="UP000044602">
    <property type="component" value="Unassembled WGS sequence"/>
</dbReference>
<dbReference type="PANTHER" id="PTHR45859:SF1">
    <property type="entry name" value="TRANSLATION INITIATION FACTOR EIF-2B SUBUNIT BETA"/>
    <property type="match status" value="1"/>
</dbReference>
<protein>
    <recommendedName>
        <fullName evidence="6">Translation initiation factor eIF2B subunit beta</fullName>
    </recommendedName>
    <alternativeName>
        <fullName evidence="7">eIF2B GDP-GTP exchange factor subunit beta</fullName>
    </alternativeName>
</protein>
<dbReference type="InterPro" id="IPR000649">
    <property type="entry name" value="IF-2B-related"/>
</dbReference>
<dbReference type="GO" id="GO:0005829">
    <property type="term" value="C:cytosol"/>
    <property type="evidence" value="ECO:0007669"/>
    <property type="project" value="UniProtKB-SubCell"/>
</dbReference>
<sequence>MSSVKPSLSELERYLKSLKGKTLEASIDSLISLLKRRQISGAEPCAVATAHILLQVVAKTRFQDVDQMLEKVQQVGCRLVAAQPKELVVGNIVRRVLGLIRDEASEDRNDGGDETPSDVQMTPTAAVADASKLEHHWPPSTYTKQDAGADYISSGPRPVRPGALTSASSFSVPKTLLSLLEAAPTVDAHSTASGSPYIGAGSPYIGGSGVSTPMRGQQTRVNAIRAEIIDGIEEIKDEISQVDDQIASAAEVQIHPMDYVLVHQPSATVQKFILRAAAKRRFTVLIATEAPRASSDEPPYAHFRKKLSAVGISSINVMNAGLMAHMPRINKVVLGARSVLANGGVVTDAGAGIIARAAKERGTSVIVLSGVYKLSPESSVDEENLNEWGSSMSHVSFADGPLVNGVDVRSAATELVPAELVDTYITNLGAHSRNHLSTIIADHYKQEDVDFQLWDELESSFSVPKTLLSLLEAAPTVDVHSTASGSPYIGTGSPYIGGSGVSTPMRGQQTRVNAIRAEIIDGIEEIKDEISQVDDQIASAAEVQIHPMDYVLVHQPSATVQKFILRAAAKRRFTVLIATEAPRASSDEPPYAHFRKKLSAVGISSINVMNAGLMAHMPRINKVVLGARSVLANGGVVTDAGAGIIARAAKERGTSVIVLSGVYKLSPESSVDEENLNEWGSSMSHVSFADGPLVNGVDVRSAATELVPAELVDTYITNLGAHSRNHLSTIIADHYKQEDVDFQLWDELER</sequence>